<dbReference type="EMBL" id="MK072189">
    <property type="protein sequence ID" value="AYV79821.1"/>
    <property type="molecule type" value="Genomic_DNA"/>
</dbReference>
<proteinExistence type="predicted"/>
<gene>
    <name evidence="1" type="ORF">Faunusvirus58_1</name>
</gene>
<accession>A0A3G5A0P4</accession>
<sequence length="199" mass="20369">MNKSGDTVTGPLVIGNQNQLQLAELIANGTNYVSLQAPANLPATLNFTLPATIGTTNYVMTNLDGKGTLGWSAGGGSSYNQSLNTTDSVAFLRVTPSRFTPTTTPAPITASGAISLTNLITNIDTSAGAITLTIAVDGSVPIGQIIIITCTASGHAATLSNTYIGSNNITWNNVGDTAMLCFGGSSLWYIISSHGVVLS</sequence>
<protein>
    <submittedName>
        <fullName evidence="1">Uncharacterized protein</fullName>
    </submittedName>
</protein>
<organism evidence="1">
    <name type="scientific">Faunusvirus sp</name>
    <dbReference type="NCBI Taxonomy" id="2487766"/>
    <lineage>
        <taxon>Viruses</taxon>
        <taxon>Varidnaviria</taxon>
        <taxon>Bamfordvirae</taxon>
        <taxon>Nucleocytoviricota</taxon>
        <taxon>Megaviricetes</taxon>
        <taxon>Imitervirales</taxon>
        <taxon>Mimiviridae</taxon>
    </lineage>
</organism>
<evidence type="ECO:0000313" key="1">
    <source>
        <dbReference type="EMBL" id="AYV79821.1"/>
    </source>
</evidence>
<name>A0A3G5A0P4_9VIRU</name>
<reference evidence="1" key="1">
    <citation type="submission" date="2018-10" db="EMBL/GenBank/DDBJ databases">
        <title>Hidden diversity of soil giant viruses.</title>
        <authorList>
            <person name="Schulz F."/>
            <person name="Alteio L."/>
            <person name="Goudeau D."/>
            <person name="Ryan E.M."/>
            <person name="Malmstrom R.R."/>
            <person name="Blanchard J."/>
            <person name="Woyke T."/>
        </authorList>
    </citation>
    <scope>NUCLEOTIDE SEQUENCE</scope>
    <source>
        <strain evidence="1">FNV1</strain>
    </source>
</reference>